<dbReference type="EC" id="2.7.13.3" evidence="3"/>
<evidence type="ECO:0000256" key="2">
    <source>
        <dbReference type="ARBA" id="ARBA00004141"/>
    </source>
</evidence>
<dbReference type="CDD" id="cd00082">
    <property type="entry name" value="HisKA"/>
    <property type="match status" value="1"/>
</dbReference>
<feature type="transmembrane region" description="Helical" evidence="14">
    <location>
        <begin position="86"/>
        <end position="106"/>
    </location>
</feature>
<dbReference type="RefSeq" id="WP_285980952.1">
    <property type="nucleotide sequence ID" value="NZ_JASVDS010000001.1"/>
</dbReference>
<evidence type="ECO:0000256" key="7">
    <source>
        <dbReference type="ARBA" id="ARBA00022741"/>
    </source>
</evidence>
<dbReference type="Pfam" id="PF02518">
    <property type="entry name" value="HATPase_c"/>
    <property type="match status" value="1"/>
</dbReference>
<dbReference type="GO" id="GO:0005524">
    <property type="term" value="F:ATP binding"/>
    <property type="evidence" value="ECO:0007669"/>
    <property type="project" value="UniProtKB-KW"/>
</dbReference>
<dbReference type="PANTHER" id="PTHR45569:SF1">
    <property type="entry name" value="SENSOR PROTEIN KDPD"/>
    <property type="match status" value="1"/>
</dbReference>
<keyword evidence="17" id="KW-1185">Reference proteome</keyword>
<evidence type="ECO:0000256" key="11">
    <source>
        <dbReference type="ARBA" id="ARBA00023012"/>
    </source>
</evidence>
<dbReference type="InterPro" id="IPR003661">
    <property type="entry name" value="HisK_dim/P_dom"/>
</dbReference>
<proteinExistence type="predicted"/>
<dbReference type="Proteomes" id="UP001238603">
    <property type="component" value="Unassembled WGS sequence"/>
</dbReference>
<dbReference type="PRINTS" id="PR00344">
    <property type="entry name" value="BCTRLSENSOR"/>
</dbReference>
<dbReference type="Gene3D" id="3.30.565.10">
    <property type="entry name" value="Histidine kinase-like ATPase, C-terminal domain"/>
    <property type="match status" value="1"/>
</dbReference>
<feature type="domain" description="Histidine kinase" evidence="15">
    <location>
        <begin position="282"/>
        <end position="506"/>
    </location>
</feature>
<feature type="compositionally biased region" description="Pro residues" evidence="13">
    <location>
        <begin position="511"/>
        <end position="523"/>
    </location>
</feature>
<feature type="transmembrane region" description="Helical" evidence="14">
    <location>
        <begin position="37"/>
        <end position="66"/>
    </location>
</feature>
<keyword evidence="6 14" id="KW-0812">Transmembrane</keyword>
<dbReference type="InterPro" id="IPR025201">
    <property type="entry name" value="KdpD_TM"/>
</dbReference>
<dbReference type="SMART" id="SM00388">
    <property type="entry name" value="HisKA"/>
    <property type="match status" value="1"/>
</dbReference>
<evidence type="ECO:0000259" key="15">
    <source>
        <dbReference type="PROSITE" id="PS50109"/>
    </source>
</evidence>
<comment type="catalytic activity">
    <reaction evidence="1">
        <text>ATP + protein L-histidine = ADP + protein N-phospho-L-histidine.</text>
        <dbReference type="EC" id="2.7.13.3"/>
    </reaction>
</comment>
<dbReference type="InterPro" id="IPR036890">
    <property type="entry name" value="HATPase_C_sf"/>
</dbReference>
<dbReference type="EMBL" id="JASVDS010000001">
    <property type="protein sequence ID" value="MDL5030825.1"/>
    <property type="molecule type" value="Genomic_DNA"/>
</dbReference>
<dbReference type="SMART" id="SM00387">
    <property type="entry name" value="HATPase_c"/>
    <property type="match status" value="1"/>
</dbReference>
<dbReference type="Pfam" id="PF00512">
    <property type="entry name" value="HisKA"/>
    <property type="match status" value="1"/>
</dbReference>
<dbReference type="InterPro" id="IPR052023">
    <property type="entry name" value="Histidine_kinase_KdpD"/>
</dbReference>
<keyword evidence="10 14" id="KW-1133">Transmembrane helix</keyword>
<keyword evidence="8" id="KW-0418">Kinase</keyword>
<dbReference type="SUPFAM" id="SSF47384">
    <property type="entry name" value="Homodimeric domain of signal transducing histidine kinase"/>
    <property type="match status" value="1"/>
</dbReference>
<dbReference type="Gene3D" id="1.10.287.130">
    <property type="match status" value="1"/>
</dbReference>
<evidence type="ECO:0000256" key="10">
    <source>
        <dbReference type="ARBA" id="ARBA00022989"/>
    </source>
</evidence>
<comment type="subcellular location">
    <subcellularLocation>
        <location evidence="2">Membrane</location>
        <topology evidence="2">Multi-pass membrane protein</topology>
    </subcellularLocation>
</comment>
<evidence type="ECO:0000256" key="9">
    <source>
        <dbReference type="ARBA" id="ARBA00022840"/>
    </source>
</evidence>
<evidence type="ECO:0000256" key="5">
    <source>
        <dbReference type="ARBA" id="ARBA00022679"/>
    </source>
</evidence>
<keyword evidence="7" id="KW-0547">Nucleotide-binding</keyword>
<keyword evidence="11" id="KW-0902">Two-component regulatory system</keyword>
<keyword evidence="12 14" id="KW-0472">Membrane</keyword>
<dbReference type="InterPro" id="IPR038318">
    <property type="entry name" value="KdpD_sf"/>
</dbReference>
<dbReference type="Gene3D" id="3.30.450.40">
    <property type="match status" value="1"/>
</dbReference>
<dbReference type="Pfam" id="PF13493">
    <property type="entry name" value="DUF4118"/>
    <property type="match status" value="1"/>
</dbReference>
<accession>A0ABT7LGP4</accession>
<evidence type="ECO:0000256" key="13">
    <source>
        <dbReference type="SAM" id="MobiDB-lite"/>
    </source>
</evidence>
<dbReference type="InterPro" id="IPR036097">
    <property type="entry name" value="HisK_dim/P_sf"/>
</dbReference>
<feature type="region of interest" description="Disordered" evidence="13">
    <location>
        <begin position="499"/>
        <end position="534"/>
    </location>
</feature>
<evidence type="ECO:0000256" key="3">
    <source>
        <dbReference type="ARBA" id="ARBA00012438"/>
    </source>
</evidence>
<evidence type="ECO:0000313" key="16">
    <source>
        <dbReference type="EMBL" id="MDL5030825.1"/>
    </source>
</evidence>
<sequence>MTLPPLLKRCLPPALIWAACWGLMLRVDAHVELANLVLLLVLAATLSTLWLPLMASMVLSLLAVLAFNWRFVSPERSMELQGWSHVWLLATMLALSWLVAVLLSRLRREADAARRHAEQADQLRALGQALRDSRSPVEAAQLLQTQLDALLPTPAPLLLGAGPLPAENRLGEGILLIGEPDGDQLAGLWACWRQGVPFGPGTGRYRELSAWYLPLRGRAASHGAALLILPDATQPDPELCAHAQSLCDQMGLALERQSAEHAARRAHDEAEGQATRNALLAAISHDYRTPLATIMGAASSLLDQGERQTPAQRHKLLATVLDETRQLSRMTDNTLQLARLERAGLQLRTDWEAAEEVVGAALRRVRQRHPQAAQRVRLRVASTLPLLQCDAVLLAQLLDNLLDNALRYAPEGPIELLVRHEPGGLLLAVRDRGPGVPPAARARIFEPFQRGEELDRERPDATGSRRGAGVGLAACRAIAIAHGGTLGLRARSHGGASFECRLPVQAQPDAAPAPAPEAPTPRPDFPEPFAEDAP</sequence>
<organism evidence="16 17">
    <name type="scientific">Roseateles subflavus</name>
    <dbReference type="NCBI Taxonomy" id="3053353"/>
    <lineage>
        <taxon>Bacteria</taxon>
        <taxon>Pseudomonadati</taxon>
        <taxon>Pseudomonadota</taxon>
        <taxon>Betaproteobacteria</taxon>
        <taxon>Burkholderiales</taxon>
        <taxon>Sphaerotilaceae</taxon>
        <taxon>Roseateles</taxon>
    </lineage>
</organism>
<evidence type="ECO:0000256" key="8">
    <source>
        <dbReference type="ARBA" id="ARBA00022777"/>
    </source>
</evidence>
<evidence type="ECO:0000256" key="14">
    <source>
        <dbReference type="SAM" id="Phobius"/>
    </source>
</evidence>
<evidence type="ECO:0000313" key="17">
    <source>
        <dbReference type="Proteomes" id="UP001238603"/>
    </source>
</evidence>
<comment type="caution">
    <text evidence="16">The sequence shown here is derived from an EMBL/GenBank/DDBJ whole genome shotgun (WGS) entry which is preliminary data.</text>
</comment>
<evidence type="ECO:0000256" key="6">
    <source>
        <dbReference type="ARBA" id="ARBA00022692"/>
    </source>
</evidence>
<dbReference type="InterPro" id="IPR005467">
    <property type="entry name" value="His_kinase_dom"/>
</dbReference>
<keyword evidence="5" id="KW-0808">Transferase</keyword>
<dbReference type="PROSITE" id="PS50109">
    <property type="entry name" value="HIS_KIN"/>
    <property type="match status" value="1"/>
</dbReference>
<dbReference type="CDD" id="cd00075">
    <property type="entry name" value="HATPase"/>
    <property type="match status" value="1"/>
</dbReference>
<keyword evidence="9 16" id="KW-0067">ATP-binding</keyword>
<evidence type="ECO:0000256" key="1">
    <source>
        <dbReference type="ARBA" id="ARBA00000085"/>
    </source>
</evidence>
<dbReference type="PANTHER" id="PTHR45569">
    <property type="entry name" value="SENSOR PROTEIN KDPD"/>
    <property type="match status" value="1"/>
</dbReference>
<dbReference type="InterPro" id="IPR004358">
    <property type="entry name" value="Sig_transdc_His_kin-like_C"/>
</dbReference>
<evidence type="ECO:0000256" key="4">
    <source>
        <dbReference type="ARBA" id="ARBA00022553"/>
    </source>
</evidence>
<keyword evidence="4" id="KW-0597">Phosphoprotein</keyword>
<dbReference type="Gene3D" id="1.20.120.620">
    <property type="entry name" value="Backbone structure of the membrane domain of e. Coli histidine kinase receptor kdpd"/>
    <property type="match status" value="1"/>
</dbReference>
<gene>
    <name evidence="16" type="ORF">QRD43_02810</name>
</gene>
<dbReference type="SUPFAM" id="SSF55874">
    <property type="entry name" value="ATPase domain of HSP90 chaperone/DNA topoisomerase II/histidine kinase"/>
    <property type="match status" value="1"/>
</dbReference>
<reference evidence="16 17" key="1">
    <citation type="submission" date="2023-06" db="EMBL/GenBank/DDBJ databases">
        <title>Pelomonas sp. APW6 16S ribosomal RNA gene genome sequencing and assembly.</title>
        <authorList>
            <person name="Woo H."/>
        </authorList>
    </citation>
    <scope>NUCLEOTIDE SEQUENCE [LARGE SCALE GENOMIC DNA]</scope>
    <source>
        <strain evidence="16 17">APW6</strain>
    </source>
</reference>
<name>A0ABT7LGP4_9BURK</name>
<protein>
    <recommendedName>
        <fullName evidence="3">histidine kinase</fullName>
        <ecNumber evidence="3">2.7.13.3</ecNumber>
    </recommendedName>
</protein>
<dbReference type="InterPro" id="IPR029016">
    <property type="entry name" value="GAF-like_dom_sf"/>
</dbReference>
<evidence type="ECO:0000256" key="12">
    <source>
        <dbReference type="ARBA" id="ARBA00023136"/>
    </source>
</evidence>
<dbReference type="InterPro" id="IPR003594">
    <property type="entry name" value="HATPase_dom"/>
</dbReference>